<proteinExistence type="predicted"/>
<keyword evidence="3" id="KW-1185">Reference proteome</keyword>
<evidence type="ECO:0000313" key="2">
    <source>
        <dbReference type="EMBL" id="NOK32625.1"/>
    </source>
</evidence>
<dbReference type="Proteomes" id="UP000563426">
    <property type="component" value="Unassembled WGS sequence"/>
</dbReference>
<organism evidence="2 3">
    <name type="scientific">Corallococcus exercitus</name>
    <dbReference type="NCBI Taxonomy" id="2316736"/>
    <lineage>
        <taxon>Bacteria</taxon>
        <taxon>Pseudomonadati</taxon>
        <taxon>Myxococcota</taxon>
        <taxon>Myxococcia</taxon>
        <taxon>Myxococcales</taxon>
        <taxon>Cystobacterineae</taxon>
        <taxon>Myxococcaceae</taxon>
        <taxon>Corallococcus</taxon>
    </lineage>
</organism>
<reference evidence="2 3" key="1">
    <citation type="submission" date="2020-05" db="EMBL/GenBank/DDBJ databases">
        <authorList>
            <person name="Whitworth D."/>
        </authorList>
    </citation>
    <scope>NUCLEOTIDE SEQUENCE [LARGE SCALE GENOMIC DNA]</scope>
    <source>
        <strain evidence="2 3">AB043B</strain>
    </source>
</reference>
<evidence type="ECO:0000256" key="1">
    <source>
        <dbReference type="SAM" id="MobiDB-lite"/>
    </source>
</evidence>
<dbReference type="EMBL" id="JABFJV010000017">
    <property type="protein sequence ID" value="NOK32625.1"/>
    <property type="molecule type" value="Genomic_DNA"/>
</dbReference>
<dbReference type="AlphaFoldDB" id="A0A7Y4KG49"/>
<protein>
    <submittedName>
        <fullName evidence="2">Uncharacterized protein</fullName>
    </submittedName>
</protein>
<gene>
    <name evidence="2" type="ORF">HMI49_05365</name>
</gene>
<name>A0A7Y4KG49_9BACT</name>
<accession>A0A7Y4KG49</accession>
<dbReference type="RefSeq" id="WP_171433247.1">
    <property type="nucleotide sequence ID" value="NZ_JABFJV010000017.1"/>
</dbReference>
<sequence length="354" mass="39517">MPRSKPFSIPDLRKDNPSFNPFDVLQRDVEEPESQPVRSPAPHKTPLHFVWYGTGKPNDANTKTPKALAANFASATVYFWCMPQMAPEFEKALGKRVKVHGLDEVLEAPAVRKELGAMMMDRLDQLLDFYLANKGYAPAKDILTFLTLALNGGYFFDANCVIEVPKQFEKALARPPAVPTFLKLGDMLSFNDRHPSFMKSDLALQMGMEEEDTDTVTPFNGTDMWAMYAPPRHRMMWTIARHYISRAEAFGFCGATARTGSMREESRDYFINGLGQQKRTLAGALGIQSIFAGMAEHKVRHAQYKPEDVNWEVASVKNGAIESTGVALSPASANADYWVKDLGLTKGHGDSWTK</sequence>
<feature type="region of interest" description="Disordered" evidence="1">
    <location>
        <begin position="1"/>
        <end position="22"/>
    </location>
</feature>
<dbReference type="Gene3D" id="3.90.550.20">
    <property type="match status" value="1"/>
</dbReference>
<comment type="caution">
    <text evidence="2">The sequence shown here is derived from an EMBL/GenBank/DDBJ whole genome shotgun (WGS) entry which is preliminary data.</text>
</comment>
<evidence type="ECO:0000313" key="3">
    <source>
        <dbReference type="Proteomes" id="UP000563426"/>
    </source>
</evidence>